<keyword evidence="7" id="KW-1185">Reference proteome</keyword>
<dbReference type="GO" id="GO:0046872">
    <property type="term" value="F:metal ion binding"/>
    <property type="evidence" value="ECO:0007669"/>
    <property type="project" value="UniProtKB-KW"/>
</dbReference>
<dbReference type="Pfam" id="PF04828">
    <property type="entry name" value="GFA"/>
    <property type="match status" value="1"/>
</dbReference>
<dbReference type="PANTHER" id="PTHR33337:SF44">
    <property type="entry name" value="DUF636 DOMAIN PROTEIN (AFU_ORTHOLOGUE AFUA_1G09754)"/>
    <property type="match status" value="1"/>
</dbReference>
<comment type="similarity">
    <text evidence="1">Belongs to the Gfa family.</text>
</comment>
<protein>
    <recommendedName>
        <fullName evidence="5">CENP-V/GFA domain-containing protein</fullName>
    </recommendedName>
</protein>
<evidence type="ECO:0000256" key="4">
    <source>
        <dbReference type="ARBA" id="ARBA00023239"/>
    </source>
</evidence>
<evidence type="ECO:0000256" key="1">
    <source>
        <dbReference type="ARBA" id="ARBA00005495"/>
    </source>
</evidence>
<name>A0AAD5SB65_9FUNG</name>
<feature type="domain" description="CENP-V/GFA" evidence="5">
    <location>
        <begin position="5"/>
        <end position="142"/>
    </location>
</feature>
<comment type="caution">
    <text evidence="6">The sequence shown here is derived from an EMBL/GenBank/DDBJ whole genome shotgun (WGS) entry which is preliminary data.</text>
</comment>
<evidence type="ECO:0000256" key="2">
    <source>
        <dbReference type="ARBA" id="ARBA00022723"/>
    </source>
</evidence>
<dbReference type="Gene3D" id="2.170.150.70">
    <property type="match status" value="1"/>
</dbReference>
<dbReference type="EMBL" id="JADGJD010000688">
    <property type="protein sequence ID" value="KAJ3049147.1"/>
    <property type="molecule type" value="Genomic_DNA"/>
</dbReference>
<gene>
    <name evidence="6" type="ORF">HK097_009824</name>
</gene>
<dbReference type="GO" id="GO:0016846">
    <property type="term" value="F:carbon-sulfur lyase activity"/>
    <property type="evidence" value="ECO:0007669"/>
    <property type="project" value="InterPro"/>
</dbReference>
<dbReference type="PANTHER" id="PTHR33337">
    <property type="entry name" value="GFA DOMAIN-CONTAINING PROTEIN"/>
    <property type="match status" value="1"/>
</dbReference>
<evidence type="ECO:0000256" key="3">
    <source>
        <dbReference type="ARBA" id="ARBA00022833"/>
    </source>
</evidence>
<dbReference type="AlphaFoldDB" id="A0AAD5SB65"/>
<dbReference type="SUPFAM" id="SSF51316">
    <property type="entry name" value="Mss4-like"/>
    <property type="match status" value="1"/>
</dbReference>
<evidence type="ECO:0000313" key="6">
    <source>
        <dbReference type="EMBL" id="KAJ3049147.1"/>
    </source>
</evidence>
<organism evidence="6 7">
    <name type="scientific">Rhizophlyctis rosea</name>
    <dbReference type="NCBI Taxonomy" id="64517"/>
    <lineage>
        <taxon>Eukaryota</taxon>
        <taxon>Fungi</taxon>
        <taxon>Fungi incertae sedis</taxon>
        <taxon>Chytridiomycota</taxon>
        <taxon>Chytridiomycota incertae sedis</taxon>
        <taxon>Chytridiomycetes</taxon>
        <taxon>Rhizophlyctidales</taxon>
        <taxon>Rhizophlyctidaceae</taxon>
        <taxon>Rhizophlyctis</taxon>
    </lineage>
</organism>
<dbReference type="Proteomes" id="UP001212841">
    <property type="component" value="Unassembled WGS sequence"/>
</dbReference>
<keyword evidence="4" id="KW-0456">Lyase</keyword>
<sequence length="183" mass="20875">MPSLLKGSCHCERVTFEVQSHTPYAYMYCYCSICRVTNGSGGFGINIMGQTDTLKIKGEEYIKVFRAKRGTNKDGTVKYTTNERSYCTECASFLWAFDEAYAQWMYPFPSAIKSDLPQASQINHIFTDSKPSWVPLPVLGYKTPEGKGEELTDTQTGIKHRFYAEYPDEGIEQWHKRVGVFVE</sequence>
<dbReference type="InterPro" id="IPR006913">
    <property type="entry name" value="CENP-V/GFA"/>
</dbReference>
<evidence type="ECO:0000313" key="7">
    <source>
        <dbReference type="Proteomes" id="UP001212841"/>
    </source>
</evidence>
<keyword evidence="2" id="KW-0479">Metal-binding</keyword>
<keyword evidence="3" id="KW-0862">Zinc</keyword>
<dbReference type="PROSITE" id="PS51891">
    <property type="entry name" value="CENP_V_GFA"/>
    <property type="match status" value="1"/>
</dbReference>
<accession>A0AAD5SB65</accession>
<evidence type="ECO:0000259" key="5">
    <source>
        <dbReference type="PROSITE" id="PS51891"/>
    </source>
</evidence>
<proteinExistence type="inferred from homology"/>
<reference evidence="6" key="1">
    <citation type="submission" date="2020-05" db="EMBL/GenBank/DDBJ databases">
        <title>Phylogenomic resolution of chytrid fungi.</title>
        <authorList>
            <person name="Stajich J.E."/>
            <person name="Amses K."/>
            <person name="Simmons R."/>
            <person name="Seto K."/>
            <person name="Myers J."/>
            <person name="Bonds A."/>
            <person name="Quandt C.A."/>
            <person name="Barry K."/>
            <person name="Liu P."/>
            <person name="Grigoriev I."/>
            <person name="Longcore J.E."/>
            <person name="James T.Y."/>
        </authorList>
    </citation>
    <scope>NUCLEOTIDE SEQUENCE</scope>
    <source>
        <strain evidence="6">JEL0318</strain>
    </source>
</reference>
<dbReference type="InterPro" id="IPR011057">
    <property type="entry name" value="Mss4-like_sf"/>
</dbReference>